<evidence type="ECO:0000313" key="2">
    <source>
        <dbReference type="EMBL" id="RHZ77055.1"/>
    </source>
</evidence>
<sequence>MALSTYLKPRAKDLPCIFAELVEKYNEVGLKSCEIKESQKWRNASNPETAKRLTIYYYYFPELSNLHSSLKSYSICERHYNQIIVTNQFYQHLTKLNQLEIQQKSQSITDLNNQIVQMQWQLEDQRTEIEKLKKQLQKAYEDIAEIHDLYNEQCKKNEILIRQQNLQFINQQERIKTIIKIANAERESLFDDIESLIRDNNRFSIESLVTYTPQEWLNKRNQEKIFKIAVAINAIYGARHGKYVSEIQLVASAIKYSIARSKMIINIDNHITKELSENEESLPEGLLFLAFDNEQRGQKNYLDRGSNIVIFHIVTSFVAFNMISQNKIQHTNSPWMFNSLNRLQYEELFEINPQMQDVLDRELYNFLSEIFNLLSEEKSSVINTIDSLITSAKTNITSMKQCLNYYQKNIENRKQICPKCKMRLPTLAEIQKEKSINIEDEIVDRSIMPLIFKPYNFNQESSAISSSRISLTQRPADHGVNIPEIYIPNPINLNPNSIANVEKVLLHIEKISGIKDGTRKWIAVICDGVPYHHATKIKKKFPWLILIPGQLHEEMNMLKAYVELNWEIDLKQFAICQNYRTDNQLSFFKKCVDHHKSWDSICNIYCQAIAMELMWPYIKTHSDSSVEGYIAWAKEQQDPLYQIKYEQTFIYLQAIINYRKAIRTNDPLLKRAARRIFSPIWSARCHPIYRLIEIADEIQLMQLYPEIREVIEKYCVVSRSGIYEQHQGLDAILEEVNKMLKTLIPPVPQYHHWKIAARNCKKFFELRSNLFKSIGYNDLPSSGLRTRLESTIECQRFRIHLRSHEFVDPANTRTSCRSLGNDELSDQLKNFTYLAKQARKNYIVEIFINQNSSSFFRKIPITKQEVDMQDNEENMTKAEISLKIETLLEQLSETARKKYSGFRSKKRDELLSILQEIKCLFNSDNEFNNQDSLENS</sequence>
<name>A0A397IMD1_9GLOM</name>
<dbReference type="AlphaFoldDB" id="A0A397IMD1"/>
<reference evidence="2 3" key="1">
    <citation type="submission" date="2018-08" db="EMBL/GenBank/DDBJ databases">
        <title>Genome and evolution of the arbuscular mycorrhizal fungus Diversispora epigaea (formerly Glomus versiforme) and its bacterial endosymbionts.</title>
        <authorList>
            <person name="Sun X."/>
            <person name="Fei Z."/>
            <person name="Harrison M."/>
        </authorList>
    </citation>
    <scope>NUCLEOTIDE SEQUENCE [LARGE SCALE GENOMIC DNA]</scope>
    <source>
        <strain evidence="2 3">IT104</strain>
    </source>
</reference>
<dbReference type="EMBL" id="PQFF01000176">
    <property type="protein sequence ID" value="RHZ77055.1"/>
    <property type="molecule type" value="Genomic_DNA"/>
</dbReference>
<protein>
    <submittedName>
        <fullName evidence="2">Uncharacterized protein</fullName>
    </submittedName>
</protein>
<organism evidence="2 3">
    <name type="scientific">Diversispora epigaea</name>
    <dbReference type="NCBI Taxonomy" id="1348612"/>
    <lineage>
        <taxon>Eukaryota</taxon>
        <taxon>Fungi</taxon>
        <taxon>Fungi incertae sedis</taxon>
        <taxon>Mucoromycota</taxon>
        <taxon>Glomeromycotina</taxon>
        <taxon>Glomeromycetes</taxon>
        <taxon>Diversisporales</taxon>
        <taxon>Diversisporaceae</taxon>
        <taxon>Diversispora</taxon>
    </lineage>
</organism>
<keyword evidence="3" id="KW-1185">Reference proteome</keyword>
<dbReference type="OrthoDB" id="2314273at2759"/>
<comment type="caution">
    <text evidence="2">The sequence shown here is derived from an EMBL/GenBank/DDBJ whole genome shotgun (WGS) entry which is preliminary data.</text>
</comment>
<dbReference type="Proteomes" id="UP000266861">
    <property type="component" value="Unassembled WGS sequence"/>
</dbReference>
<accession>A0A397IMD1</accession>
<keyword evidence="1" id="KW-0175">Coiled coil</keyword>
<gene>
    <name evidence="2" type="ORF">Glove_186g74</name>
</gene>
<evidence type="ECO:0000313" key="3">
    <source>
        <dbReference type="Proteomes" id="UP000266861"/>
    </source>
</evidence>
<proteinExistence type="predicted"/>
<feature type="coiled-coil region" evidence="1">
    <location>
        <begin position="108"/>
        <end position="149"/>
    </location>
</feature>
<evidence type="ECO:0000256" key="1">
    <source>
        <dbReference type="SAM" id="Coils"/>
    </source>
</evidence>